<evidence type="ECO:0000313" key="3">
    <source>
        <dbReference type="Proteomes" id="UP000440041"/>
    </source>
</evidence>
<name>A0A6A2W4X2_9BIFI</name>
<keyword evidence="1" id="KW-0812">Transmembrane</keyword>
<keyword evidence="1" id="KW-0472">Membrane</keyword>
<sequence length="136" mass="15274">MVVVWGVGLVGFGGVWYRVCEWILTLSCLYNQRDAQCWFECLTVYVVGYVVAYFVVGYGGVWCGLAGCVCRGMRDGGYWDRVLRLESLSRYLCMPWHAWWWVSLLVPGWGVVMCWLVYVLACATVGFSAGAVGLSL</sequence>
<evidence type="ECO:0008006" key="4">
    <source>
        <dbReference type="Google" id="ProtNLM"/>
    </source>
</evidence>
<evidence type="ECO:0000313" key="2">
    <source>
        <dbReference type="EMBL" id="KAB8301905.1"/>
    </source>
</evidence>
<dbReference type="EMBL" id="WBSO01000001">
    <property type="protein sequence ID" value="KAB8301905.1"/>
    <property type="molecule type" value="Genomic_DNA"/>
</dbReference>
<evidence type="ECO:0000256" key="1">
    <source>
        <dbReference type="SAM" id="Phobius"/>
    </source>
</evidence>
<protein>
    <recommendedName>
        <fullName evidence="4">Transmembrane protein</fullName>
    </recommendedName>
</protein>
<reference evidence="2 3" key="1">
    <citation type="submission" date="2019-09" db="EMBL/GenBank/DDBJ databases">
        <title>Characterization of the phylogenetic diversity of two novel species belonging to the genus Bifidobacterium: Bifidobacterium cebidarum sp. nov. and Bifidobacterium leontopitheci sp. nov.</title>
        <authorList>
            <person name="Lugli G.A."/>
            <person name="Duranti S."/>
            <person name="Milani C."/>
            <person name="Turroni F."/>
            <person name="Ventura M."/>
        </authorList>
    </citation>
    <scope>NUCLEOTIDE SEQUENCE [LARGE SCALE GENOMIC DNA]</scope>
    <source>
        <strain evidence="2 3">DSM 100238</strain>
    </source>
</reference>
<feature type="transmembrane region" description="Helical" evidence="1">
    <location>
        <begin position="46"/>
        <end position="70"/>
    </location>
</feature>
<keyword evidence="1" id="KW-1133">Transmembrane helix</keyword>
<keyword evidence="3" id="KW-1185">Reference proteome</keyword>
<organism evidence="2 3">
    <name type="scientific">Bifidobacterium apri</name>
    <dbReference type="NCBI Taxonomy" id="1769423"/>
    <lineage>
        <taxon>Bacteria</taxon>
        <taxon>Bacillati</taxon>
        <taxon>Actinomycetota</taxon>
        <taxon>Actinomycetes</taxon>
        <taxon>Bifidobacteriales</taxon>
        <taxon>Bifidobacteriaceae</taxon>
        <taxon>Bifidobacterium</taxon>
    </lineage>
</organism>
<proteinExistence type="predicted"/>
<dbReference type="Proteomes" id="UP000440041">
    <property type="component" value="Unassembled WGS sequence"/>
</dbReference>
<comment type="caution">
    <text evidence="2">The sequence shown here is derived from an EMBL/GenBank/DDBJ whole genome shotgun (WGS) entry which is preliminary data.</text>
</comment>
<dbReference type="AlphaFoldDB" id="A0A6A2W4X2"/>
<accession>A0A6A2W4X2</accession>
<gene>
    <name evidence="2" type="ORF">DSM100238_0224</name>
</gene>